<evidence type="ECO:0000313" key="2">
    <source>
        <dbReference type="Proteomes" id="UP001304300"/>
    </source>
</evidence>
<dbReference type="EMBL" id="CP136920">
    <property type="protein sequence ID" value="WOO42692.1"/>
    <property type="molecule type" value="Genomic_DNA"/>
</dbReference>
<dbReference type="KEGG" id="puo:RZN69_06275"/>
<proteinExistence type="predicted"/>
<gene>
    <name evidence="1" type="ORF">RZN69_06275</name>
</gene>
<dbReference type="AlphaFoldDB" id="A0AAQ3QX62"/>
<protein>
    <submittedName>
        <fullName evidence="1">Uncharacterized protein</fullName>
    </submittedName>
</protein>
<reference evidence="1 2" key="1">
    <citation type="submission" date="2023-10" db="EMBL/GenBank/DDBJ databases">
        <title>Rubellicoccus peritrichatus gen. nov., sp. nov., isolated from an algae of coral reef tank.</title>
        <authorList>
            <person name="Luo J."/>
        </authorList>
    </citation>
    <scope>NUCLEOTIDE SEQUENCE [LARGE SCALE GENOMIC DNA]</scope>
    <source>
        <strain evidence="1 2">CR14</strain>
    </source>
</reference>
<name>A0AAQ3QX62_9BACT</name>
<accession>A0AAQ3QX62</accession>
<organism evidence="1 2">
    <name type="scientific">Rubellicoccus peritrichatus</name>
    <dbReference type="NCBI Taxonomy" id="3080537"/>
    <lineage>
        <taxon>Bacteria</taxon>
        <taxon>Pseudomonadati</taxon>
        <taxon>Verrucomicrobiota</taxon>
        <taxon>Opitutia</taxon>
        <taxon>Puniceicoccales</taxon>
        <taxon>Cerasicoccaceae</taxon>
        <taxon>Rubellicoccus</taxon>
    </lineage>
</organism>
<sequence>MAVQKAEVPGTEISTIFDQTISDVIAAGRKNSDFNGVVDIGITFRNVHIDKSGVLATIFGRQNGDESSVEVKLATRINLEDIKNGGSE</sequence>
<dbReference type="RefSeq" id="WP_317835217.1">
    <property type="nucleotide sequence ID" value="NZ_CP136920.1"/>
</dbReference>
<keyword evidence="2" id="KW-1185">Reference proteome</keyword>
<dbReference type="Proteomes" id="UP001304300">
    <property type="component" value="Chromosome"/>
</dbReference>
<evidence type="ECO:0000313" key="1">
    <source>
        <dbReference type="EMBL" id="WOO42692.1"/>
    </source>
</evidence>